<dbReference type="SUPFAM" id="SSF49899">
    <property type="entry name" value="Concanavalin A-like lectins/glucanases"/>
    <property type="match status" value="1"/>
</dbReference>
<organism evidence="5 6">
    <name type="scientific">Blastopirellula retiformator</name>
    <dbReference type="NCBI Taxonomy" id="2527970"/>
    <lineage>
        <taxon>Bacteria</taxon>
        <taxon>Pseudomonadati</taxon>
        <taxon>Planctomycetota</taxon>
        <taxon>Planctomycetia</taxon>
        <taxon>Pirellulales</taxon>
        <taxon>Pirellulaceae</taxon>
        <taxon>Blastopirellula</taxon>
    </lineage>
</organism>
<dbReference type="PANTHER" id="PTHR30273:SF2">
    <property type="entry name" value="PROTEIN FECR"/>
    <property type="match status" value="1"/>
</dbReference>
<dbReference type="Gene3D" id="2.60.120.200">
    <property type="match status" value="1"/>
</dbReference>
<keyword evidence="3" id="KW-1133">Transmembrane helix</keyword>
<keyword evidence="3" id="KW-0472">Membrane</keyword>
<dbReference type="GO" id="GO:0016989">
    <property type="term" value="F:sigma factor antagonist activity"/>
    <property type="evidence" value="ECO:0007669"/>
    <property type="project" value="TreeGrafter"/>
</dbReference>
<evidence type="ECO:0000256" key="2">
    <source>
        <dbReference type="ARBA" id="ARBA00023157"/>
    </source>
</evidence>
<feature type="domain" description="LamG-like jellyroll fold" evidence="4">
    <location>
        <begin position="371"/>
        <end position="520"/>
    </location>
</feature>
<dbReference type="SMART" id="SM00560">
    <property type="entry name" value="LamGL"/>
    <property type="match status" value="1"/>
</dbReference>
<evidence type="ECO:0000313" key="5">
    <source>
        <dbReference type="EMBL" id="TWT32799.1"/>
    </source>
</evidence>
<keyword evidence="3" id="KW-0812">Transmembrane</keyword>
<evidence type="ECO:0000256" key="1">
    <source>
        <dbReference type="ARBA" id="ARBA00022729"/>
    </source>
</evidence>
<keyword evidence="2" id="KW-1015">Disulfide bond</keyword>
<dbReference type="AlphaFoldDB" id="A0A5C5V4A8"/>
<dbReference type="PANTHER" id="PTHR30273">
    <property type="entry name" value="PERIPLASMIC SIGNAL SENSOR AND SIGMA FACTOR ACTIVATOR FECR-RELATED"/>
    <property type="match status" value="1"/>
</dbReference>
<accession>A0A5C5V4A8</accession>
<evidence type="ECO:0000259" key="4">
    <source>
        <dbReference type="SMART" id="SM00560"/>
    </source>
</evidence>
<dbReference type="InterPro" id="IPR006558">
    <property type="entry name" value="LamG-like"/>
</dbReference>
<keyword evidence="6" id="KW-1185">Reference proteome</keyword>
<dbReference type="EMBL" id="SJPF01000003">
    <property type="protein sequence ID" value="TWT32799.1"/>
    <property type="molecule type" value="Genomic_DNA"/>
</dbReference>
<dbReference type="RefSeq" id="WP_146432104.1">
    <property type="nucleotide sequence ID" value="NZ_SJPF01000003.1"/>
</dbReference>
<name>A0A5C5V4A8_9BACT</name>
<dbReference type="OrthoDB" id="292867at2"/>
<protein>
    <submittedName>
        <fullName evidence="5">FecR protein</fullName>
    </submittedName>
</protein>
<gene>
    <name evidence="5" type="ORF">Enr8_26050</name>
</gene>
<evidence type="ECO:0000313" key="6">
    <source>
        <dbReference type="Proteomes" id="UP000318878"/>
    </source>
</evidence>
<proteinExistence type="predicted"/>
<dbReference type="InterPro" id="IPR013320">
    <property type="entry name" value="ConA-like_dom_sf"/>
</dbReference>
<reference evidence="5 6" key="1">
    <citation type="submission" date="2019-02" db="EMBL/GenBank/DDBJ databases">
        <title>Deep-cultivation of Planctomycetes and their phenomic and genomic characterization uncovers novel biology.</title>
        <authorList>
            <person name="Wiegand S."/>
            <person name="Jogler M."/>
            <person name="Boedeker C."/>
            <person name="Pinto D."/>
            <person name="Vollmers J."/>
            <person name="Rivas-Marin E."/>
            <person name="Kohn T."/>
            <person name="Peeters S.H."/>
            <person name="Heuer A."/>
            <person name="Rast P."/>
            <person name="Oberbeckmann S."/>
            <person name="Bunk B."/>
            <person name="Jeske O."/>
            <person name="Meyerdierks A."/>
            <person name="Storesund J.E."/>
            <person name="Kallscheuer N."/>
            <person name="Luecker S."/>
            <person name="Lage O.M."/>
            <person name="Pohl T."/>
            <person name="Merkel B.J."/>
            <person name="Hornburger P."/>
            <person name="Mueller R.-W."/>
            <person name="Bruemmer F."/>
            <person name="Labrenz M."/>
            <person name="Spormann A.M."/>
            <person name="Op Den Camp H."/>
            <person name="Overmann J."/>
            <person name="Amann R."/>
            <person name="Jetten M.S.M."/>
            <person name="Mascher T."/>
            <person name="Medema M.H."/>
            <person name="Devos D.P."/>
            <person name="Kaster A.-K."/>
            <person name="Ovreas L."/>
            <person name="Rohde M."/>
            <person name="Galperin M.Y."/>
            <person name="Jogler C."/>
        </authorList>
    </citation>
    <scope>NUCLEOTIDE SEQUENCE [LARGE SCALE GENOMIC DNA]</scope>
    <source>
        <strain evidence="5 6">Enr8</strain>
    </source>
</reference>
<evidence type="ECO:0000256" key="3">
    <source>
        <dbReference type="SAM" id="Phobius"/>
    </source>
</evidence>
<feature type="transmembrane region" description="Helical" evidence="3">
    <location>
        <begin position="75"/>
        <end position="99"/>
    </location>
</feature>
<sequence length="535" mass="59352">MPQPAHQLDREAARLFAQLATGEMSSTDFVSLERRLLNDPEFRQAYVEQVELDAEIENQLCTPQVATATVHPTPYFLPATLALAASLLLLAAMLALVLLRDSPVASAPLRLEYVEAQLRGLKPVAIVTQVSEDFPLDDKSIQIGDRVKPGSLRINGGELQLEFLSGVAIRLSGPTEIHLLAQDSATLVHGHAAAIVPPNVSNFTLNGPISAIASGASEFVYSTMSSNQAQIDVYEGEVMTSLLGESGDTLWNEMARSEQSARFQGKSIELVDATFADTDRIRVLPIDDVQLSSSDQYAAAIQADNPLVYWRFDPEQQQGDLIRNTISQRYAGLIHSDDDSVRIEQGSLQFKPSERSRYFKLTEPIPGLNSGEFSIEMWVRPNRMRWGTILGLLPSTQTDEKRELHLTVLEFANQTNLVHRPATMRFLYRYPSTTFDGGMNIFSADSCTPGLWHHVVAVKSKTGISFYLNGKRRQVLDVLEFEDEGAYTAVLGQLDTIRAERQFDGNVDEVAIYSHALSDKDVERHYQIMTGPSPR</sequence>
<comment type="caution">
    <text evidence="5">The sequence shown here is derived from an EMBL/GenBank/DDBJ whole genome shotgun (WGS) entry which is preliminary data.</text>
</comment>
<dbReference type="InterPro" id="IPR012373">
    <property type="entry name" value="Ferrdict_sens_TM"/>
</dbReference>
<keyword evidence="1" id="KW-0732">Signal</keyword>
<dbReference type="Pfam" id="PF13385">
    <property type="entry name" value="Laminin_G_3"/>
    <property type="match status" value="1"/>
</dbReference>
<dbReference type="Proteomes" id="UP000318878">
    <property type="component" value="Unassembled WGS sequence"/>
</dbReference>